<gene>
    <name evidence="2" type="ORF">RFULGI_LOCUS10113</name>
</gene>
<dbReference type="AlphaFoldDB" id="A0A9N9HL44"/>
<accession>A0A9N9HL44</accession>
<dbReference type="PANTHER" id="PTHR21539">
    <property type="entry name" value="SAGA-ASSOCIATED FACTOR 29"/>
    <property type="match status" value="1"/>
</dbReference>
<evidence type="ECO:0000313" key="3">
    <source>
        <dbReference type="Proteomes" id="UP000789396"/>
    </source>
</evidence>
<dbReference type="InterPro" id="IPR010750">
    <property type="entry name" value="SGF29_tudor-like_dom"/>
</dbReference>
<dbReference type="PROSITE" id="PS51518">
    <property type="entry name" value="SGF29_C"/>
    <property type="match status" value="1"/>
</dbReference>
<dbReference type="Pfam" id="PF07039">
    <property type="entry name" value="SGF29_Tudor"/>
    <property type="match status" value="1"/>
</dbReference>
<reference evidence="2" key="1">
    <citation type="submission" date="2021-06" db="EMBL/GenBank/DDBJ databases">
        <authorList>
            <person name="Kallberg Y."/>
            <person name="Tangrot J."/>
            <person name="Rosling A."/>
        </authorList>
    </citation>
    <scope>NUCLEOTIDE SEQUENCE</scope>
    <source>
        <strain evidence="2">IN212</strain>
    </source>
</reference>
<organism evidence="2 3">
    <name type="scientific">Racocetra fulgida</name>
    <dbReference type="NCBI Taxonomy" id="60492"/>
    <lineage>
        <taxon>Eukaryota</taxon>
        <taxon>Fungi</taxon>
        <taxon>Fungi incertae sedis</taxon>
        <taxon>Mucoromycota</taxon>
        <taxon>Glomeromycotina</taxon>
        <taxon>Glomeromycetes</taxon>
        <taxon>Diversisporales</taxon>
        <taxon>Gigasporaceae</taxon>
        <taxon>Racocetra</taxon>
    </lineage>
</organism>
<comment type="caution">
    <text evidence="2">The sequence shown here is derived from an EMBL/GenBank/DDBJ whole genome shotgun (WGS) entry which is preliminary data.</text>
</comment>
<sequence length="61" mass="7031">MRTPEFPKNPTIIALYPSTTCFYKAVVVIPPSQLTPKSSQYLLTFEDDDNAERYVDSRYVI</sequence>
<dbReference type="EMBL" id="CAJVPZ010019381">
    <property type="protein sequence ID" value="CAG8693788.1"/>
    <property type="molecule type" value="Genomic_DNA"/>
</dbReference>
<keyword evidence="3" id="KW-1185">Reference proteome</keyword>
<feature type="non-terminal residue" evidence="2">
    <location>
        <position position="61"/>
    </location>
</feature>
<dbReference type="InterPro" id="IPR037802">
    <property type="entry name" value="SGF29"/>
</dbReference>
<dbReference type="OrthoDB" id="10265994at2759"/>
<feature type="domain" description="SGF29 C-terminal" evidence="1">
    <location>
        <begin position="1"/>
        <end position="61"/>
    </location>
</feature>
<name>A0A9N9HL44_9GLOM</name>
<protein>
    <submittedName>
        <fullName evidence="2">16580_t:CDS:1</fullName>
    </submittedName>
</protein>
<proteinExistence type="predicted"/>
<dbReference type="Gene3D" id="2.30.30.140">
    <property type="match status" value="1"/>
</dbReference>
<evidence type="ECO:0000313" key="2">
    <source>
        <dbReference type="EMBL" id="CAG8693788.1"/>
    </source>
</evidence>
<dbReference type="Proteomes" id="UP000789396">
    <property type="component" value="Unassembled WGS sequence"/>
</dbReference>
<dbReference type="GO" id="GO:0000124">
    <property type="term" value="C:SAGA complex"/>
    <property type="evidence" value="ECO:0007669"/>
    <property type="project" value="InterPro"/>
</dbReference>
<dbReference type="PANTHER" id="PTHR21539:SF0">
    <property type="entry name" value="SAGA-ASSOCIATED FACTOR 29"/>
    <property type="match status" value="1"/>
</dbReference>
<evidence type="ECO:0000259" key="1">
    <source>
        <dbReference type="PROSITE" id="PS51518"/>
    </source>
</evidence>